<sequence length="189" mass="20891">MTDRTLDALDQISLADLDPMDLIAPNFRVYELTASEIASRLRVDNRFPGDRELRAAVNLARRVLQPIRNEFGRLSPNSVFRSQALECVLKNKPPGWLSTSQHTEGCACDIEIPGMSTLALAQWAAEFLPDYDQIICECFDPGAGPNSGWVHISLKAPGQGSNRKQLLTYLRDLQSGAMVYVQGLRGSVT</sequence>
<evidence type="ECO:0000313" key="3">
    <source>
        <dbReference type="Proteomes" id="UP000021315"/>
    </source>
</evidence>
<dbReference type="EMBL" id="JDST02000039">
    <property type="protein sequence ID" value="KFB77000.1"/>
    <property type="molecule type" value="Genomic_DNA"/>
</dbReference>
<dbReference type="Gene3D" id="3.30.1380.10">
    <property type="match status" value="1"/>
</dbReference>
<dbReference type="InterPro" id="IPR009045">
    <property type="entry name" value="Zn_M74/Hedgehog-like"/>
</dbReference>
<dbReference type="STRING" id="1453999.AW06_001910"/>
<proteinExistence type="predicted"/>
<gene>
    <name evidence="1" type="ORF">AW06_001910</name>
    <name evidence="2" type="ORF">HWD57_06205</name>
</gene>
<organism evidence="1 3">
    <name type="scientific">Candidatus Accumulibacter cognatus</name>
    <dbReference type="NCBI Taxonomy" id="2954383"/>
    <lineage>
        <taxon>Bacteria</taxon>
        <taxon>Pseudomonadati</taxon>
        <taxon>Pseudomonadota</taxon>
        <taxon>Betaproteobacteria</taxon>
        <taxon>Candidatus Accumulibacter</taxon>
    </lineage>
</organism>
<reference evidence="2" key="3">
    <citation type="submission" date="2020-06" db="EMBL/GenBank/DDBJ databases">
        <authorList>
            <person name="Arumugam K."/>
            <person name="Besarab I."/>
            <person name="Haryono M."/>
            <person name="Bagci C."/>
            <person name="Beier S."/>
            <person name="Buchfink B."/>
            <person name="Gorska A."/>
            <person name="Qiu G."/>
            <person name="Huson D.H."/>
            <person name="Williams R.B."/>
        </authorList>
    </citation>
    <scope>NUCLEOTIDE SEQUENCE</scope>
    <source>
        <strain evidence="2">SSA1</strain>
    </source>
</reference>
<reference evidence="1 3" key="1">
    <citation type="submission" date="2014-02" db="EMBL/GenBank/DDBJ databases">
        <title>Expanding our view of genomic diversity in Candidatus Accumulibacter clades.</title>
        <authorList>
            <person name="Skennerton C.T."/>
            <person name="Barr J.J."/>
            <person name="Slater F.R."/>
            <person name="Bond P.L."/>
            <person name="Tyson G.W."/>
        </authorList>
    </citation>
    <scope>NUCLEOTIDE SEQUENCE [LARGE SCALE GENOMIC DNA]</scope>
    <source>
        <strain evidence="3">SK-02</strain>
    </source>
</reference>
<dbReference type="KEGG" id="acog:HWD57_06205"/>
<dbReference type="SUPFAM" id="SSF55166">
    <property type="entry name" value="Hedgehog/DD-peptidase"/>
    <property type="match status" value="1"/>
</dbReference>
<dbReference type="RefSeq" id="WP_273704506.1">
    <property type="nucleotide sequence ID" value="NZ_JDST02000039.1"/>
</dbReference>
<accession>A0A7D5SB58</accession>
<name>A0A080M952_9PROT</name>
<dbReference type="EMBL" id="CP058708">
    <property type="protein sequence ID" value="QLH49417.1"/>
    <property type="molecule type" value="Genomic_DNA"/>
</dbReference>
<dbReference type="Proteomes" id="UP000021315">
    <property type="component" value="Unassembled WGS sequence"/>
</dbReference>
<dbReference type="AlphaFoldDB" id="A0A080M952"/>
<protein>
    <submittedName>
        <fullName evidence="1">Peptidase M15</fullName>
    </submittedName>
</protein>
<dbReference type="Proteomes" id="UP000509684">
    <property type="component" value="Chromosome"/>
</dbReference>
<accession>A0A080M952</accession>
<keyword evidence="3" id="KW-1185">Reference proteome</keyword>
<reference evidence="2 4" key="2">
    <citation type="journal article" date="2019" name="Microbiome">
        <title>Annotated bacterial chromosomes from frame-shift-corrected long-read metagenomic data.</title>
        <authorList>
            <person name="Arumugam K."/>
            <person name="Bagci C."/>
            <person name="Bessarab I."/>
            <person name="Beier S."/>
            <person name="Buchfink B."/>
            <person name="Gorska A."/>
            <person name="Qiu G."/>
            <person name="Huson D.H."/>
            <person name="Williams R.B.H."/>
        </authorList>
    </citation>
    <scope>NUCLEOTIDE SEQUENCE [LARGE SCALE GENOMIC DNA]</scope>
    <source>
        <strain evidence="2">SSA1</strain>
    </source>
</reference>
<evidence type="ECO:0000313" key="1">
    <source>
        <dbReference type="EMBL" id="KFB77000.1"/>
    </source>
</evidence>
<evidence type="ECO:0000313" key="4">
    <source>
        <dbReference type="Proteomes" id="UP000509684"/>
    </source>
</evidence>
<evidence type="ECO:0000313" key="2">
    <source>
        <dbReference type="EMBL" id="QLH49417.1"/>
    </source>
</evidence>